<dbReference type="InterPro" id="IPR007801">
    <property type="entry name" value="MbnB/TglH/ChrH"/>
</dbReference>
<organism evidence="1 2">
    <name type="scientific">Streptomyces pilosus</name>
    <dbReference type="NCBI Taxonomy" id="28893"/>
    <lineage>
        <taxon>Bacteria</taxon>
        <taxon>Bacillati</taxon>
        <taxon>Actinomycetota</taxon>
        <taxon>Actinomycetes</taxon>
        <taxon>Kitasatosporales</taxon>
        <taxon>Streptomycetaceae</taxon>
        <taxon>Streptomyces</taxon>
    </lineage>
</organism>
<dbReference type="RefSeq" id="WP_189561205.1">
    <property type="nucleotide sequence ID" value="NZ_BMTU01000017.1"/>
</dbReference>
<accession>A0A918C4C1</accession>
<dbReference type="AlphaFoldDB" id="A0A918C4C1"/>
<evidence type="ECO:0000313" key="1">
    <source>
        <dbReference type="EMBL" id="GGR04200.1"/>
    </source>
</evidence>
<protein>
    <recommendedName>
        <fullName evidence="3">DUF692 domain-containing protein</fullName>
    </recommendedName>
</protein>
<reference evidence="1" key="2">
    <citation type="submission" date="2020-09" db="EMBL/GenBank/DDBJ databases">
        <authorList>
            <person name="Sun Q."/>
            <person name="Ohkuma M."/>
        </authorList>
    </citation>
    <scope>NUCLEOTIDE SEQUENCE</scope>
    <source>
        <strain evidence="1">JCM 4403</strain>
    </source>
</reference>
<dbReference type="Proteomes" id="UP000656732">
    <property type="component" value="Unassembled WGS sequence"/>
</dbReference>
<evidence type="ECO:0008006" key="3">
    <source>
        <dbReference type="Google" id="ProtNLM"/>
    </source>
</evidence>
<keyword evidence="2" id="KW-1185">Reference proteome</keyword>
<dbReference type="EMBL" id="BMTU01000017">
    <property type="protein sequence ID" value="GGR04200.1"/>
    <property type="molecule type" value="Genomic_DNA"/>
</dbReference>
<comment type="caution">
    <text evidence="1">The sequence shown here is derived from an EMBL/GenBank/DDBJ whole genome shotgun (WGS) entry which is preliminary data.</text>
</comment>
<proteinExistence type="predicted"/>
<dbReference type="InterPro" id="IPR036237">
    <property type="entry name" value="Xyl_isomerase-like_sf"/>
</dbReference>
<gene>
    <name evidence="1" type="ORF">GCM10010280_60210</name>
</gene>
<dbReference type="SUPFAM" id="SSF51658">
    <property type="entry name" value="Xylose isomerase-like"/>
    <property type="match status" value="1"/>
</dbReference>
<sequence length="534" mass="59530">MPFGPDYFASLPRYGLGLGVNPSDLHQTYLEATTAVDFFEVTAPAVRHQGPANYREIQRRRSTPAGFRHLRIPDLVGDHRVLVHSTDLNPVYPHAVTPADLADLRHLVELSNAPWVTEDLGVWLMSERHVYPYFMPFPVTEATLTVAIDNIRHIHKHLHVPFNAEFPPMPMVTGGMHAFDFFRTLVTETGAGMCLDIGHVLSYQIARGASPTSDFHRLPWEHITEIHIAGGGIDLHSHGYQYDDSHGDAPIVSVCFDMLDEIIRYAPHLQAITLEIFGARNPRKALQSLRTVRERASVAAWLDKTPQPEPVLPALEEAKQHTRAAVTGLHDLIHGATPVNGQALAAAGAPLLDTFATQEQQRWEYERTQRLRLHGTNVSSYYPLTSRWLMHRENVDEMHFFERLVPGLAGADTTMWDKVKTSFHKLITQDPSDQVGPELLRAEQWMNECAQQPATPSSAQFGIRIQRVIEGLRTGCLAPRRLLAPSPVTVRHLGECRFETDEDPSTTSPLNALELPLAAPAPTEPGRAACCTGQ</sequence>
<reference evidence="1" key="1">
    <citation type="journal article" date="2014" name="Int. J. Syst. Evol. Microbiol.">
        <title>Complete genome sequence of Corynebacterium casei LMG S-19264T (=DSM 44701T), isolated from a smear-ripened cheese.</title>
        <authorList>
            <consortium name="US DOE Joint Genome Institute (JGI-PGF)"/>
            <person name="Walter F."/>
            <person name="Albersmeier A."/>
            <person name="Kalinowski J."/>
            <person name="Ruckert C."/>
        </authorList>
    </citation>
    <scope>NUCLEOTIDE SEQUENCE</scope>
    <source>
        <strain evidence="1">JCM 4403</strain>
    </source>
</reference>
<dbReference type="PANTHER" id="PTHR42194:SF1">
    <property type="entry name" value="UPF0276 PROTEIN HI_1600"/>
    <property type="match status" value="1"/>
</dbReference>
<dbReference type="Pfam" id="PF05114">
    <property type="entry name" value="MbnB_TglH_ChrH"/>
    <property type="match status" value="1"/>
</dbReference>
<name>A0A918C4C1_9ACTN</name>
<evidence type="ECO:0000313" key="2">
    <source>
        <dbReference type="Proteomes" id="UP000656732"/>
    </source>
</evidence>
<dbReference type="PANTHER" id="PTHR42194">
    <property type="entry name" value="UPF0276 PROTEIN HI_1600"/>
    <property type="match status" value="1"/>
</dbReference>
<dbReference type="Gene3D" id="3.20.20.150">
    <property type="entry name" value="Divalent-metal-dependent TIM barrel enzymes"/>
    <property type="match status" value="1"/>
</dbReference>